<evidence type="ECO:0000313" key="2">
    <source>
        <dbReference type="EMBL" id="EFM27968.1"/>
    </source>
</evidence>
<dbReference type="RefSeq" id="WP_003063628.1">
    <property type="nucleotide sequence ID" value="NZ_GL397128.1"/>
</dbReference>
<comment type="caution">
    <text evidence="2">The sequence shown here is derived from an EMBL/GenBank/DDBJ whole genome shotgun (WGS) entry which is preliminary data.</text>
</comment>
<dbReference type="HOGENOM" id="CLU_3258425_0_0_9"/>
<proteinExistence type="predicted"/>
<protein>
    <submittedName>
        <fullName evidence="2">Uncharacterized protein</fullName>
    </submittedName>
</protein>
<reference evidence="2 3" key="1">
    <citation type="submission" date="2010-07" db="EMBL/GenBank/DDBJ databases">
        <authorList>
            <person name="Muzny D."/>
            <person name="Qin X."/>
            <person name="Deng J."/>
            <person name="Jiang H."/>
            <person name="Liu Y."/>
            <person name="Qu J."/>
            <person name="Song X.-Z."/>
            <person name="Zhang L."/>
            <person name="Thornton R."/>
            <person name="Coyle M."/>
            <person name="Francisco L."/>
            <person name="Jackson L."/>
            <person name="Javaid M."/>
            <person name="Korchina V."/>
            <person name="Kovar C."/>
            <person name="Mata R."/>
            <person name="Mathew T."/>
            <person name="Ngo R."/>
            <person name="Nguyen L."/>
            <person name="Nguyen N."/>
            <person name="Okwuonu G."/>
            <person name="Ongeri F."/>
            <person name="Pham C."/>
            <person name="Simmons D."/>
            <person name="Wilczek-Boney K."/>
            <person name="Hale W."/>
            <person name="Jakkamsetti A."/>
            <person name="Pham P."/>
            <person name="Ruth R."/>
            <person name="San Lucas F."/>
            <person name="Warren J."/>
            <person name="Zhang J."/>
            <person name="Zhao Z."/>
            <person name="Zhou C."/>
            <person name="Zhu D."/>
            <person name="Lee S."/>
            <person name="Bess C."/>
            <person name="Blankenburg K."/>
            <person name="Forbes L."/>
            <person name="Fu Q."/>
            <person name="Gubbala S."/>
            <person name="Hirani K."/>
            <person name="Jayaseelan J.C."/>
            <person name="Lara F."/>
            <person name="Munidasa M."/>
            <person name="Palculict T."/>
            <person name="Patil S."/>
            <person name="Pu L.-L."/>
            <person name="Saada N."/>
            <person name="Tang L."/>
            <person name="Weissenberger G."/>
            <person name="Zhu Y."/>
            <person name="Hemphill L."/>
            <person name="Shang Y."/>
            <person name="Youmans B."/>
            <person name="Ayvaz T."/>
            <person name="Ross M."/>
            <person name="Santibanez J."/>
            <person name="Aqrawi P."/>
            <person name="Gross S."/>
            <person name="Joshi V."/>
            <person name="Fowler G."/>
            <person name="Nazareth L."/>
            <person name="Reid J."/>
            <person name="Worley K."/>
            <person name="Petrosino J."/>
            <person name="Highlander S."/>
            <person name="Gibbs R."/>
        </authorList>
    </citation>
    <scope>NUCLEOTIDE SEQUENCE [LARGE SCALE GENOMIC DNA]</scope>
    <source>
        <strain evidence="2 3">ATCC 700338</strain>
    </source>
</reference>
<gene>
    <name evidence="2" type="ORF">HMPREF9319_0412</name>
</gene>
<sequence>MGHLFFLGGGADSVVGYTSIALAFVLTIVIFAYSIGIVSGFL</sequence>
<dbReference type="EMBL" id="AEEL01000009">
    <property type="protein sequence ID" value="EFM27968.1"/>
    <property type="molecule type" value="Genomic_DNA"/>
</dbReference>
<feature type="transmembrane region" description="Helical" evidence="1">
    <location>
        <begin position="20"/>
        <end position="41"/>
    </location>
</feature>
<organism evidence="2 3">
    <name type="scientific">Streptococcus equinus ATCC 700338</name>
    <dbReference type="NCBI Taxonomy" id="864569"/>
    <lineage>
        <taxon>Bacteria</taxon>
        <taxon>Bacillati</taxon>
        <taxon>Bacillota</taxon>
        <taxon>Bacilli</taxon>
        <taxon>Lactobacillales</taxon>
        <taxon>Streptococcaceae</taxon>
        <taxon>Streptococcus</taxon>
    </lineage>
</organism>
<keyword evidence="1" id="KW-0472">Membrane</keyword>
<keyword evidence="1" id="KW-0812">Transmembrane</keyword>
<dbReference type="Proteomes" id="UP000004290">
    <property type="component" value="Unassembled WGS sequence"/>
</dbReference>
<name>E0PC39_STREI</name>
<evidence type="ECO:0000313" key="3">
    <source>
        <dbReference type="Proteomes" id="UP000004290"/>
    </source>
</evidence>
<keyword evidence="3" id="KW-1185">Reference proteome</keyword>
<dbReference type="AlphaFoldDB" id="E0PC39"/>
<keyword evidence="1" id="KW-1133">Transmembrane helix</keyword>
<accession>E0PC39</accession>
<evidence type="ECO:0000256" key="1">
    <source>
        <dbReference type="SAM" id="Phobius"/>
    </source>
</evidence>